<organism evidence="1 2">
    <name type="scientific">Nocardia puris</name>
    <dbReference type="NCBI Taxonomy" id="208602"/>
    <lineage>
        <taxon>Bacteria</taxon>
        <taxon>Bacillati</taxon>
        <taxon>Actinomycetota</taxon>
        <taxon>Actinomycetes</taxon>
        <taxon>Mycobacteriales</taxon>
        <taxon>Nocardiaceae</taxon>
        <taxon>Nocardia</taxon>
    </lineage>
</organism>
<dbReference type="OrthoDB" id="4556093at2"/>
<protein>
    <submittedName>
        <fullName evidence="1">Uncharacterized protein</fullName>
    </submittedName>
</protein>
<name>A0A366CWQ9_9NOCA</name>
<dbReference type="STRING" id="1210090.GCA_001613185_02422"/>
<dbReference type="Proteomes" id="UP000252586">
    <property type="component" value="Unassembled WGS sequence"/>
</dbReference>
<proteinExistence type="predicted"/>
<sequence>MITYVYPRFQLSALSGEVNLATDDLRMVLLTSSYTPDLDAHQHYDDLSGELTTADGYTAGGQALTGVSLAYDSATDTVWLDANTVVWDPSSLTARYAALVDAETGVAATSPLILLWDFEENKTSDNSEFRLDVHATGLLRVVANPA</sequence>
<keyword evidence="2" id="KW-1185">Reference proteome</keyword>
<dbReference type="EMBL" id="QNRE01000025">
    <property type="protein sequence ID" value="RBO82055.1"/>
    <property type="molecule type" value="Genomic_DNA"/>
</dbReference>
<evidence type="ECO:0000313" key="1">
    <source>
        <dbReference type="EMBL" id="RBO82055.1"/>
    </source>
</evidence>
<gene>
    <name evidence="1" type="ORF">DFR74_12510</name>
</gene>
<comment type="caution">
    <text evidence="1">The sequence shown here is derived from an EMBL/GenBank/DDBJ whole genome shotgun (WGS) entry which is preliminary data.</text>
</comment>
<accession>A0A366CWQ9</accession>
<dbReference type="RefSeq" id="WP_067507946.1">
    <property type="nucleotide sequence ID" value="NZ_QNRE01000025.1"/>
</dbReference>
<evidence type="ECO:0000313" key="2">
    <source>
        <dbReference type="Proteomes" id="UP000252586"/>
    </source>
</evidence>
<reference evidence="1 2" key="1">
    <citation type="submission" date="2018-06" db="EMBL/GenBank/DDBJ databases">
        <title>Genomic Encyclopedia of Type Strains, Phase IV (KMG-IV): sequencing the most valuable type-strain genomes for metagenomic binning, comparative biology and taxonomic classification.</title>
        <authorList>
            <person name="Goeker M."/>
        </authorList>
    </citation>
    <scope>NUCLEOTIDE SEQUENCE [LARGE SCALE GENOMIC DNA]</scope>
    <source>
        <strain evidence="1 2">DSM 44599</strain>
    </source>
</reference>
<dbReference type="AlphaFoldDB" id="A0A366CWQ9"/>